<gene>
    <name evidence="3" type="ORF">SAMN05443637_117121</name>
</gene>
<name>A0A1M6XP55_PSETH</name>
<dbReference type="PANTHER" id="PTHR48081:SF8">
    <property type="entry name" value="ALPHA_BETA HYDROLASE FOLD-3 DOMAIN-CONTAINING PROTEIN-RELATED"/>
    <property type="match status" value="1"/>
</dbReference>
<accession>A0A1M6XP55</accession>
<evidence type="ECO:0000256" key="1">
    <source>
        <dbReference type="ARBA" id="ARBA00022801"/>
    </source>
</evidence>
<dbReference type="Gene3D" id="3.40.50.1820">
    <property type="entry name" value="alpha/beta hydrolase"/>
    <property type="match status" value="1"/>
</dbReference>
<dbReference type="InterPro" id="IPR013094">
    <property type="entry name" value="AB_hydrolase_3"/>
</dbReference>
<proteinExistence type="predicted"/>
<evidence type="ECO:0000259" key="2">
    <source>
        <dbReference type="Pfam" id="PF07859"/>
    </source>
</evidence>
<reference evidence="3 4" key="1">
    <citation type="submission" date="2016-11" db="EMBL/GenBank/DDBJ databases">
        <authorList>
            <person name="Jaros S."/>
            <person name="Januszkiewicz K."/>
            <person name="Wedrychowicz H."/>
        </authorList>
    </citation>
    <scope>NUCLEOTIDE SEQUENCE [LARGE SCALE GENOMIC DNA]</scope>
    <source>
        <strain evidence="3 4">DSM 43832</strain>
    </source>
</reference>
<dbReference type="EMBL" id="FRAP01000017">
    <property type="protein sequence ID" value="SHL07751.1"/>
    <property type="molecule type" value="Genomic_DNA"/>
</dbReference>
<dbReference type="RefSeq" id="WP_073458923.1">
    <property type="nucleotide sequence ID" value="NZ_CALGVN010000041.1"/>
</dbReference>
<evidence type="ECO:0000313" key="3">
    <source>
        <dbReference type="EMBL" id="SHL07751.1"/>
    </source>
</evidence>
<protein>
    <submittedName>
        <fullName evidence="3">Acetyl esterase</fullName>
    </submittedName>
</protein>
<dbReference type="Proteomes" id="UP000184363">
    <property type="component" value="Unassembled WGS sequence"/>
</dbReference>
<organism evidence="3 4">
    <name type="scientific">Pseudonocardia thermophila</name>
    <dbReference type="NCBI Taxonomy" id="1848"/>
    <lineage>
        <taxon>Bacteria</taxon>
        <taxon>Bacillati</taxon>
        <taxon>Actinomycetota</taxon>
        <taxon>Actinomycetes</taxon>
        <taxon>Pseudonocardiales</taxon>
        <taxon>Pseudonocardiaceae</taxon>
        <taxon>Pseudonocardia</taxon>
    </lineage>
</organism>
<dbReference type="AlphaFoldDB" id="A0A1M6XP55"/>
<feature type="domain" description="Alpha/beta hydrolase fold-3" evidence="2">
    <location>
        <begin position="94"/>
        <end position="304"/>
    </location>
</feature>
<keyword evidence="4" id="KW-1185">Reference proteome</keyword>
<dbReference type="Pfam" id="PF07859">
    <property type="entry name" value="Abhydrolase_3"/>
    <property type="match status" value="1"/>
</dbReference>
<evidence type="ECO:0000313" key="4">
    <source>
        <dbReference type="Proteomes" id="UP000184363"/>
    </source>
</evidence>
<dbReference type="InterPro" id="IPR029058">
    <property type="entry name" value="AB_hydrolase_fold"/>
</dbReference>
<dbReference type="GO" id="GO:0016787">
    <property type="term" value="F:hydrolase activity"/>
    <property type="evidence" value="ECO:0007669"/>
    <property type="project" value="UniProtKB-KW"/>
</dbReference>
<dbReference type="PROSITE" id="PS00122">
    <property type="entry name" value="CARBOXYLESTERASE_B_1"/>
    <property type="match status" value="1"/>
</dbReference>
<sequence length="335" mass="36663">MFIEEFDGLDPMEPDPELSRGFAERAKILNGRWFSDMTPAEARATFARLQALHRDTPEARREIGEVSDAAFEAEGLRVGVRVYRPRTPGPHPVVVFFHGGGWVFGSVDTYDPTARAICEVCDVVVASVDYPLAPEHPFPTPFLCCVASVEWVKQNIAAFGGDPDAVVVMGDSAGANLAGATALECTRRGIELTGQAIVYGPFAHIGLAEEVGLRPWAERDQRFGPTLTATSWYWGNYLADAAHARDERASVLLQEDMKGAPPAVITAGVLDTFCEESRAYGHRLADSGVKASITRYPRLPHGYLTHVSLPREHRSQLAYEASMHTLGKVRELARS</sequence>
<dbReference type="OrthoDB" id="3206739at2"/>
<dbReference type="InterPro" id="IPR019826">
    <property type="entry name" value="Carboxylesterase_B_AS"/>
</dbReference>
<dbReference type="InterPro" id="IPR050300">
    <property type="entry name" value="GDXG_lipolytic_enzyme"/>
</dbReference>
<dbReference type="STRING" id="1848.SAMN05443637_117121"/>
<dbReference type="SUPFAM" id="SSF53474">
    <property type="entry name" value="alpha/beta-Hydrolases"/>
    <property type="match status" value="1"/>
</dbReference>
<keyword evidence="1" id="KW-0378">Hydrolase</keyword>
<dbReference type="PANTHER" id="PTHR48081">
    <property type="entry name" value="AB HYDROLASE SUPERFAMILY PROTEIN C4A8.06C"/>
    <property type="match status" value="1"/>
</dbReference>